<keyword evidence="2" id="KW-1185">Reference proteome</keyword>
<sequence>MHLNSYNCVLCVENVEEDINHLFFCCPFSSTYWLYLNIQCDTSLDFQTMMLRATESFNSVVFREMVIMSMWAIWTHRNSIIFDEGFLSCMKAVTLRVKPRIKDKILIWLSSL</sequence>
<dbReference type="Proteomes" id="UP000636709">
    <property type="component" value="Unassembled WGS sequence"/>
</dbReference>
<organism evidence="1 2">
    <name type="scientific">Digitaria exilis</name>
    <dbReference type="NCBI Taxonomy" id="1010633"/>
    <lineage>
        <taxon>Eukaryota</taxon>
        <taxon>Viridiplantae</taxon>
        <taxon>Streptophyta</taxon>
        <taxon>Embryophyta</taxon>
        <taxon>Tracheophyta</taxon>
        <taxon>Spermatophyta</taxon>
        <taxon>Magnoliopsida</taxon>
        <taxon>Liliopsida</taxon>
        <taxon>Poales</taxon>
        <taxon>Poaceae</taxon>
        <taxon>PACMAD clade</taxon>
        <taxon>Panicoideae</taxon>
        <taxon>Panicodae</taxon>
        <taxon>Paniceae</taxon>
        <taxon>Anthephorinae</taxon>
        <taxon>Digitaria</taxon>
    </lineage>
</organism>
<evidence type="ECO:0000313" key="1">
    <source>
        <dbReference type="EMBL" id="KAF8672683.1"/>
    </source>
</evidence>
<proteinExistence type="predicted"/>
<evidence type="ECO:0000313" key="2">
    <source>
        <dbReference type="Proteomes" id="UP000636709"/>
    </source>
</evidence>
<gene>
    <name evidence="1" type="ORF">HU200_049379</name>
</gene>
<evidence type="ECO:0008006" key="3">
    <source>
        <dbReference type="Google" id="ProtNLM"/>
    </source>
</evidence>
<dbReference type="EMBL" id="JACEFO010002219">
    <property type="protein sequence ID" value="KAF8672683.1"/>
    <property type="molecule type" value="Genomic_DNA"/>
</dbReference>
<comment type="caution">
    <text evidence="1">The sequence shown here is derived from an EMBL/GenBank/DDBJ whole genome shotgun (WGS) entry which is preliminary data.</text>
</comment>
<protein>
    <recommendedName>
        <fullName evidence="3">Reverse transcriptase zinc-binding domain-containing protein</fullName>
    </recommendedName>
</protein>
<dbReference type="AlphaFoldDB" id="A0A835E8K8"/>
<dbReference type="OrthoDB" id="645324at2759"/>
<reference evidence="1" key="1">
    <citation type="submission" date="2020-07" db="EMBL/GenBank/DDBJ databases">
        <title>Genome sequence and genetic diversity analysis of an under-domesticated orphan crop, white fonio (Digitaria exilis).</title>
        <authorList>
            <person name="Bennetzen J.L."/>
            <person name="Chen S."/>
            <person name="Ma X."/>
            <person name="Wang X."/>
            <person name="Yssel A.E.J."/>
            <person name="Chaluvadi S.R."/>
            <person name="Johnson M."/>
            <person name="Gangashetty P."/>
            <person name="Hamidou F."/>
            <person name="Sanogo M.D."/>
            <person name="Zwaenepoel A."/>
            <person name="Wallace J."/>
            <person name="Van De Peer Y."/>
            <person name="Van Deynze A."/>
        </authorList>
    </citation>
    <scope>NUCLEOTIDE SEQUENCE</scope>
    <source>
        <tissue evidence="1">Leaves</tissue>
    </source>
</reference>
<accession>A0A835E8K8</accession>
<name>A0A835E8K8_9POAL</name>